<evidence type="ECO:0000313" key="12">
    <source>
        <dbReference type="Proteomes" id="UP000000235"/>
    </source>
</evidence>
<proteinExistence type="inferred from homology"/>
<sequence>MRRFSWINLLLLLAVLFLAVVPLAFGLGSGEEPFSGADALAEQAIVDDHPDYQPWFSPIYEPPSAEVESGLFAVQAALGAGLLGYYFGVARTRQRDAADRQRG</sequence>
<evidence type="ECO:0000256" key="6">
    <source>
        <dbReference type="ARBA" id="ARBA00022989"/>
    </source>
</evidence>
<dbReference type="HAMAP" id="MF_00330">
    <property type="entry name" value="CbiN"/>
    <property type="match status" value="1"/>
</dbReference>
<dbReference type="NCBIfam" id="NF002780">
    <property type="entry name" value="PRK02898.1"/>
    <property type="match status" value="1"/>
</dbReference>
<protein>
    <recommendedName>
        <fullName evidence="10">Cobalt transport protein CbiN</fullName>
    </recommendedName>
    <alternativeName>
        <fullName evidence="10">Energy-coupling factor transporter probable substrate-capture protein CbiN</fullName>
        <shortName evidence="10">ECF transporter S component CbiN</shortName>
    </alternativeName>
</protein>
<keyword evidence="6 10" id="KW-1133">Transmembrane helix</keyword>
<dbReference type="Proteomes" id="UP000000235">
    <property type="component" value="Chromosome"/>
</dbReference>
<keyword evidence="2 10" id="KW-0813">Transport</keyword>
<dbReference type="PANTHER" id="PTHR38662:SF1">
    <property type="entry name" value="COBALT TRANSPORT PROTEIN CBIN"/>
    <property type="match status" value="1"/>
</dbReference>
<evidence type="ECO:0000256" key="3">
    <source>
        <dbReference type="ARBA" id="ARBA00022475"/>
    </source>
</evidence>
<keyword evidence="5 10" id="KW-0812">Transmembrane</keyword>
<keyword evidence="8 10" id="KW-0472">Membrane</keyword>
<keyword evidence="3 10" id="KW-1003">Cell membrane</keyword>
<dbReference type="HOGENOM" id="CLU_136197_0_1_11"/>
<comment type="function">
    <text evidence="10">Part of the energy-coupling factor (ECF) transporter complex CbiMNOQ involved in cobalt import.</text>
</comment>
<dbReference type="EMBL" id="CP000667">
    <property type="protein sequence ID" value="ABP55038.1"/>
    <property type="molecule type" value="Genomic_DNA"/>
</dbReference>
<dbReference type="eggNOG" id="COG1930">
    <property type="taxonomic scope" value="Bacteria"/>
</dbReference>
<dbReference type="KEGG" id="stp:Strop_2594"/>
<dbReference type="RefSeq" id="WP_012013819.1">
    <property type="nucleotide sequence ID" value="NC_009380.1"/>
</dbReference>
<comment type="caution">
    <text evidence="10">Lacks conserved residue(s) required for the propagation of feature annotation.</text>
</comment>
<keyword evidence="12" id="KW-1185">Reference proteome</keyword>
<dbReference type="AlphaFoldDB" id="A4X838"/>
<dbReference type="STRING" id="369723.Strop_2594"/>
<evidence type="ECO:0000256" key="2">
    <source>
        <dbReference type="ARBA" id="ARBA00022448"/>
    </source>
</evidence>
<dbReference type="GO" id="GO:0009236">
    <property type="term" value="P:cobalamin biosynthetic process"/>
    <property type="evidence" value="ECO:0007669"/>
    <property type="project" value="UniProtKB-UniRule"/>
</dbReference>
<dbReference type="UniPathway" id="UPA00148"/>
<comment type="pathway">
    <text evidence="10">Cofactor biosynthesis; adenosylcobalamin biosynthesis.</text>
</comment>
<evidence type="ECO:0000313" key="11">
    <source>
        <dbReference type="EMBL" id="ABP55038.1"/>
    </source>
</evidence>
<evidence type="ECO:0000256" key="7">
    <source>
        <dbReference type="ARBA" id="ARBA00023065"/>
    </source>
</evidence>
<reference evidence="12" key="1">
    <citation type="journal article" date="2007" name="Proc. Natl. Acad. Sci. U.S.A.">
        <title>Genome sequencing reveals complex secondary metabolome in the marine actinomycete Salinispora tropica.</title>
        <authorList>
            <person name="Udwary D.W."/>
            <person name="Zeigler L."/>
            <person name="Asolkar R.N."/>
            <person name="Singan V."/>
            <person name="Lapidus A."/>
            <person name="Fenical W."/>
            <person name="Jensen P.R."/>
            <person name="Moore B.S."/>
        </authorList>
    </citation>
    <scope>NUCLEOTIDE SEQUENCE [LARGE SCALE GENOMIC DNA]</scope>
    <source>
        <strain evidence="12">ATCC BAA-916 / DSM 44818 / CNB-440</strain>
    </source>
</reference>
<dbReference type="InterPro" id="IPR003705">
    <property type="entry name" value="CbiN"/>
</dbReference>
<evidence type="ECO:0000256" key="4">
    <source>
        <dbReference type="ARBA" id="ARBA00022573"/>
    </source>
</evidence>
<accession>A4X838</accession>
<dbReference type="Pfam" id="PF02553">
    <property type="entry name" value="CbiN"/>
    <property type="match status" value="1"/>
</dbReference>
<keyword evidence="4 10" id="KW-0169">Cobalamin biosynthesis</keyword>
<dbReference type="GO" id="GO:0005886">
    <property type="term" value="C:plasma membrane"/>
    <property type="evidence" value="ECO:0007669"/>
    <property type="project" value="UniProtKB-SubCell"/>
</dbReference>
<dbReference type="GO" id="GO:0015087">
    <property type="term" value="F:cobalt ion transmembrane transporter activity"/>
    <property type="evidence" value="ECO:0007669"/>
    <property type="project" value="UniProtKB-UniRule"/>
</dbReference>
<comment type="subcellular location">
    <subcellularLocation>
        <location evidence="10">Cell membrane</location>
        <topology evidence="10">Multi-pass membrane protein</topology>
    </subcellularLocation>
</comment>
<keyword evidence="1 10" id="KW-0171">Cobalt transport</keyword>
<comment type="subunit">
    <text evidence="10">Forms an energy-coupling factor (ECF) transporter complex composed of an ATP-binding protein (A component, CbiO), a transmembrane protein (T component, CbiQ) and 2 possible substrate-capture proteins (S components, CbiM and CbiN) of unknown stoichimetry.</text>
</comment>
<evidence type="ECO:0000256" key="1">
    <source>
        <dbReference type="ARBA" id="ARBA00022426"/>
    </source>
</evidence>
<keyword evidence="7 10" id="KW-0406">Ion transport</keyword>
<evidence type="ECO:0000256" key="10">
    <source>
        <dbReference type="HAMAP-Rule" id="MF_00330"/>
    </source>
</evidence>
<feature type="transmembrane region" description="Helical" evidence="10">
    <location>
        <begin position="70"/>
        <end position="90"/>
    </location>
</feature>
<gene>
    <name evidence="10" type="primary">cbiN</name>
    <name evidence="11" type="ordered locus">Strop_2594</name>
</gene>
<evidence type="ECO:0000256" key="8">
    <source>
        <dbReference type="ARBA" id="ARBA00023136"/>
    </source>
</evidence>
<name>A4X838_SALTO</name>
<organism evidence="11 12">
    <name type="scientific">Salinispora tropica (strain ATCC BAA-916 / DSM 44818 / JCM 13857 / NBRC 105044 / CNB-440)</name>
    <dbReference type="NCBI Taxonomy" id="369723"/>
    <lineage>
        <taxon>Bacteria</taxon>
        <taxon>Bacillati</taxon>
        <taxon>Actinomycetota</taxon>
        <taxon>Actinomycetes</taxon>
        <taxon>Micromonosporales</taxon>
        <taxon>Micromonosporaceae</taxon>
        <taxon>Salinispora</taxon>
    </lineage>
</organism>
<dbReference type="PANTHER" id="PTHR38662">
    <property type="entry name" value="COBALT TRANSPORT PROTEIN CBIN"/>
    <property type="match status" value="1"/>
</dbReference>
<keyword evidence="9 10" id="KW-0170">Cobalt</keyword>
<evidence type="ECO:0000256" key="5">
    <source>
        <dbReference type="ARBA" id="ARBA00022692"/>
    </source>
</evidence>
<comment type="similarity">
    <text evidence="10">Belongs to the CbiN family.</text>
</comment>
<evidence type="ECO:0000256" key="9">
    <source>
        <dbReference type="ARBA" id="ARBA00023285"/>
    </source>
</evidence>
<dbReference type="PATRIC" id="fig|369723.5.peg.2671"/>